<organism evidence="1 2">
    <name type="scientific">Pluteus cervinus</name>
    <dbReference type="NCBI Taxonomy" id="181527"/>
    <lineage>
        <taxon>Eukaryota</taxon>
        <taxon>Fungi</taxon>
        <taxon>Dikarya</taxon>
        <taxon>Basidiomycota</taxon>
        <taxon>Agaricomycotina</taxon>
        <taxon>Agaricomycetes</taxon>
        <taxon>Agaricomycetidae</taxon>
        <taxon>Agaricales</taxon>
        <taxon>Pluteineae</taxon>
        <taxon>Pluteaceae</taxon>
        <taxon>Pluteus</taxon>
    </lineage>
</organism>
<evidence type="ECO:0000313" key="2">
    <source>
        <dbReference type="Proteomes" id="UP000308600"/>
    </source>
</evidence>
<name>A0ACD3AL03_9AGAR</name>
<sequence>MPLVAPLLRLVMVLLNVYETFKVLKMPQPSTRHGGKPSVRAISQRKRDMKGCLTVWIVWCCLTLYERVIEGIVSLFIPFYDELKSLILVFLILTRARSAEPIFLHLIRPVLKPYTPTLDMILDLSCMFGDIAYLVVTTPIRHAQAWWYQKPLDSETEPDVQEPQTKFSSASNPPSTADPHITIKKAASSTVRINYTSFAMQF</sequence>
<protein>
    <submittedName>
        <fullName evidence="1">Uncharacterized protein</fullName>
    </submittedName>
</protein>
<proteinExistence type="predicted"/>
<gene>
    <name evidence="1" type="ORF">BDN72DRAFT_772325</name>
</gene>
<accession>A0ACD3AL03</accession>
<reference evidence="1 2" key="1">
    <citation type="journal article" date="2019" name="Nat. Ecol. Evol.">
        <title>Megaphylogeny resolves global patterns of mushroom evolution.</title>
        <authorList>
            <person name="Varga T."/>
            <person name="Krizsan K."/>
            <person name="Foldi C."/>
            <person name="Dima B."/>
            <person name="Sanchez-Garcia M."/>
            <person name="Sanchez-Ramirez S."/>
            <person name="Szollosi G.J."/>
            <person name="Szarkandi J.G."/>
            <person name="Papp V."/>
            <person name="Albert L."/>
            <person name="Andreopoulos W."/>
            <person name="Angelini C."/>
            <person name="Antonin V."/>
            <person name="Barry K.W."/>
            <person name="Bougher N.L."/>
            <person name="Buchanan P."/>
            <person name="Buyck B."/>
            <person name="Bense V."/>
            <person name="Catcheside P."/>
            <person name="Chovatia M."/>
            <person name="Cooper J."/>
            <person name="Damon W."/>
            <person name="Desjardin D."/>
            <person name="Finy P."/>
            <person name="Geml J."/>
            <person name="Haridas S."/>
            <person name="Hughes K."/>
            <person name="Justo A."/>
            <person name="Karasinski D."/>
            <person name="Kautmanova I."/>
            <person name="Kiss B."/>
            <person name="Kocsube S."/>
            <person name="Kotiranta H."/>
            <person name="LaButti K.M."/>
            <person name="Lechner B.E."/>
            <person name="Liimatainen K."/>
            <person name="Lipzen A."/>
            <person name="Lukacs Z."/>
            <person name="Mihaltcheva S."/>
            <person name="Morgado L.N."/>
            <person name="Niskanen T."/>
            <person name="Noordeloos M.E."/>
            <person name="Ohm R.A."/>
            <person name="Ortiz-Santana B."/>
            <person name="Ovrebo C."/>
            <person name="Racz N."/>
            <person name="Riley R."/>
            <person name="Savchenko A."/>
            <person name="Shiryaev A."/>
            <person name="Soop K."/>
            <person name="Spirin V."/>
            <person name="Szebenyi C."/>
            <person name="Tomsovsky M."/>
            <person name="Tulloss R.E."/>
            <person name="Uehling J."/>
            <person name="Grigoriev I.V."/>
            <person name="Vagvolgyi C."/>
            <person name="Papp T."/>
            <person name="Martin F.M."/>
            <person name="Miettinen O."/>
            <person name="Hibbett D.S."/>
            <person name="Nagy L.G."/>
        </authorList>
    </citation>
    <scope>NUCLEOTIDE SEQUENCE [LARGE SCALE GENOMIC DNA]</scope>
    <source>
        <strain evidence="1 2">NL-1719</strain>
    </source>
</reference>
<dbReference type="Proteomes" id="UP000308600">
    <property type="component" value="Unassembled WGS sequence"/>
</dbReference>
<keyword evidence="2" id="KW-1185">Reference proteome</keyword>
<evidence type="ECO:0000313" key="1">
    <source>
        <dbReference type="EMBL" id="TFK66206.1"/>
    </source>
</evidence>
<dbReference type="EMBL" id="ML208412">
    <property type="protein sequence ID" value="TFK66206.1"/>
    <property type="molecule type" value="Genomic_DNA"/>
</dbReference>